<dbReference type="RefSeq" id="WP_085622005.1">
    <property type="nucleotide sequence ID" value="NZ_NDYM01000002.1"/>
</dbReference>
<organism evidence="1 2">
    <name type="scientific">Staphylococcus agnetis</name>
    <dbReference type="NCBI Taxonomy" id="985762"/>
    <lineage>
        <taxon>Bacteria</taxon>
        <taxon>Bacillati</taxon>
        <taxon>Bacillota</taxon>
        <taxon>Bacilli</taxon>
        <taxon>Bacillales</taxon>
        <taxon>Staphylococcaceae</taxon>
        <taxon>Staphylococcus</taxon>
    </lineage>
</organism>
<protein>
    <submittedName>
        <fullName evidence="1">Uncharacterized protein</fullName>
    </submittedName>
</protein>
<dbReference type="Proteomes" id="UP000195208">
    <property type="component" value="Unassembled WGS sequence"/>
</dbReference>
<sequence>METNLGNKRKIIEIELITENCEEIHLNIKDVYFFRLNKISKQLIFCDYNVDKGEVNESLICNDFEVWISNPMSIPYNDARNRKITIYDRLLEFQDISIVNLKFDDGTYEGFYLEYDEDHQENNKLQTHEYDGEMIKVVVSRDRSAKVSN</sequence>
<evidence type="ECO:0000313" key="2">
    <source>
        <dbReference type="Proteomes" id="UP000195208"/>
    </source>
</evidence>
<proteinExistence type="predicted"/>
<accession>A0ABX3Z0V8</accession>
<evidence type="ECO:0000313" key="1">
    <source>
        <dbReference type="EMBL" id="OTW30528.1"/>
    </source>
</evidence>
<dbReference type="EMBL" id="NEFX01000018">
    <property type="protein sequence ID" value="OTW30528.1"/>
    <property type="molecule type" value="Genomic_DNA"/>
</dbReference>
<gene>
    <name evidence="1" type="ORF">B9M88_09675</name>
</gene>
<keyword evidence="2" id="KW-1185">Reference proteome</keyword>
<reference evidence="1 2" key="1">
    <citation type="submission" date="2017-04" db="EMBL/GenBank/DDBJ databases">
        <title>Staphylococcus agnetis, a potential pathogen in the broiler production.</title>
        <authorList>
            <person name="Poulsen L."/>
        </authorList>
    </citation>
    <scope>NUCLEOTIDE SEQUENCE [LARGE SCALE GENOMIC DNA]</scope>
    <source>
        <strain evidence="1 2">723_310714_2_2_spleen</strain>
    </source>
</reference>
<name>A0ABX3Z0V8_9STAP</name>
<comment type="caution">
    <text evidence="1">The sequence shown here is derived from an EMBL/GenBank/DDBJ whole genome shotgun (WGS) entry which is preliminary data.</text>
</comment>